<dbReference type="PANTHER" id="PTHR31527">
    <property type="entry name" value="RE64534P"/>
    <property type="match status" value="1"/>
</dbReference>
<dbReference type="AlphaFoldDB" id="A0A4V2JD75"/>
<organism evidence="3 4">
    <name type="scientific">Hansschlegelia quercus</name>
    <dbReference type="NCBI Taxonomy" id="2528245"/>
    <lineage>
        <taxon>Bacteria</taxon>
        <taxon>Pseudomonadati</taxon>
        <taxon>Pseudomonadota</taxon>
        <taxon>Alphaproteobacteria</taxon>
        <taxon>Hyphomicrobiales</taxon>
        <taxon>Methylopilaceae</taxon>
        <taxon>Hansschlegelia</taxon>
    </lineage>
</organism>
<name>A0A4V2JD75_9HYPH</name>
<dbReference type="InterPro" id="IPR017792">
    <property type="entry name" value="UAAP1"/>
</dbReference>
<feature type="region of interest" description="Disordered" evidence="1">
    <location>
        <begin position="26"/>
        <end position="45"/>
    </location>
</feature>
<dbReference type="Pfam" id="PF09347">
    <property type="entry name" value="DUF1989"/>
    <property type="match status" value="1"/>
</dbReference>
<keyword evidence="4" id="KW-1185">Reference proteome</keyword>
<dbReference type="NCBIfam" id="TIGR03425">
    <property type="entry name" value="urea_degr_2"/>
    <property type="match status" value="1"/>
</dbReference>
<protein>
    <submittedName>
        <fullName evidence="3">DUF1989 domain-containing protein</fullName>
    </submittedName>
</protein>
<evidence type="ECO:0000313" key="3">
    <source>
        <dbReference type="EMBL" id="TBN47320.1"/>
    </source>
</evidence>
<dbReference type="Proteomes" id="UP000291613">
    <property type="component" value="Unassembled WGS sequence"/>
</dbReference>
<feature type="domain" description="DUF1989" evidence="2">
    <location>
        <begin position="57"/>
        <end position="220"/>
    </location>
</feature>
<dbReference type="PANTHER" id="PTHR31527:SF0">
    <property type="entry name" value="RE64534P"/>
    <property type="match status" value="1"/>
</dbReference>
<dbReference type="InterPro" id="IPR018959">
    <property type="entry name" value="DUF1989"/>
</dbReference>
<comment type="caution">
    <text evidence="3">The sequence shown here is derived from an EMBL/GenBank/DDBJ whole genome shotgun (WGS) entry which is preliminary data.</text>
</comment>
<dbReference type="EMBL" id="SIUB01000011">
    <property type="protein sequence ID" value="TBN47320.1"/>
    <property type="molecule type" value="Genomic_DNA"/>
</dbReference>
<reference evidence="3 4" key="1">
    <citation type="submission" date="2019-02" db="EMBL/GenBank/DDBJ databases">
        <title>Hansschlegelia quercus sp. nov., a novel methylotrophic bacterium from buds of oak (Quercus robur L.).</title>
        <authorList>
            <person name="Agafonova N.V."/>
            <person name="Kaparullina E.N."/>
            <person name="Grouzdev D.S."/>
            <person name="Doronina N.V."/>
        </authorList>
    </citation>
    <scope>NUCLEOTIDE SEQUENCE [LARGE SCALE GENOMIC DNA]</scope>
    <source>
        <strain evidence="3 4">Dub</strain>
    </source>
</reference>
<sequence>MQENDGHDDKAAQIAERRKRYLELKAAGQTAGPKTLPPPTPRDAAAIDPSAVRERATLPGGWYWAGKVMRGEALRVLNASGTPGVSLFFWSAADTSERYNSADTIKVQWTSELRKGRVLFSDMGRPLFSIVEDTSGAHDTVVGGSTPISNAMKYGDDGLRSTRENILLCASKFGLGARDVAPVLTLFAPVFHGEDGRMAFKPDVVQPGDFVDLRAEMDLLVAVSNCPHPLAPDEVFNPGEVELIVHVLPPAGADDLCRTATAEAARGFENLDRHLRSV</sequence>
<dbReference type="RefSeq" id="WP_131004656.1">
    <property type="nucleotide sequence ID" value="NZ_JBHSZR010000010.1"/>
</dbReference>
<evidence type="ECO:0000259" key="2">
    <source>
        <dbReference type="Pfam" id="PF09347"/>
    </source>
</evidence>
<gene>
    <name evidence="3" type="ORF">EYR15_16400</name>
</gene>
<evidence type="ECO:0000256" key="1">
    <source>
        <dbReference type="SAM" id="MobiDB-lite"/>
    </source>
</evidence>
<dbReference type="OrthoDB" id="9772660at2"/>
<accession>A0A4V2JD75</accession>
<proteinExistence type="predicted"/>
<evidence type="ECO:0000313" key="4">
    <source>
        <dbReference type="Proteomes" id="UP000291613"/>
    </source>
</evidence>